<evidence type="ECO:0000313" key="1">
    <source>
        <dbReference type="EMBL" id="KAG1766848.1"/>
    </source>
</evidence>
<keyword evidence="2" id="KW-1185">Reference proteome</keyword>
<proteinExistence type="predicted"/>
<gene>
    <name evidence="1" type="ORF">EV702DRAFT_980562</name>
</gene>
<dbReference type="Pfam" id="PF20174">
    <property type="entry name" value="DUF6540"/>
    <property type="match status" value="1"/>
</dbReference>
<comment type="caution">
    <text evidence="1">The sequence shown here is derived from an EMBL/GenBank/DDBJ whole genome shotgun (WGS) entry which is preliminary data.</text>
</comment>
<dbReference type="OrthoDB" id="37659at2759"/>
<dbReference type="AlphaFoldDB" id="A0A9P6ZHS3"/>
<reference evidence="1" key="1">
    <citation type="journal article" date="2020" name="New Phytol.">
        <title>Comparative genomics reveals dynamic genome evolution in host specialist ectomycorrhizal fungi.</title>
        <authorList>
            <person name="Lofgren L.A."/>
            <person name="Nguyen N.H."/>
            <person name="Vilgalys R."/>
            <person name="Ruytinx J."/>
            <person name="Liao H.L."/>
            <person name="Branco S."/>
            <person name="Kuo A."/>
            <person name="LaButti K."/>
            <person name="Lipzen A."/>
            <person name="Andreopoulos W."/>
            <person name="Pangilinan J."/>
            <person name="Riley R."/>
            <person name="Hundley H."/>
            <person name="Na H."/>
            <person name="Barry K."/>
            <person name="Grigoriev I.V."/>
            <person name="Stajich J.E."/>
            <person name="Kennedy P.G."/>
        </authorList>
    </citation>
    <scope>NUCLEOTIDE SEQUENCE</scope>
    <source>
        <strain evidence="1">DOB743</strain>
    </source>
</reference>
<sequence length="126" mass="14384">WQGEEEPLKLYPLHWAFYVETGPGVGNTYEVVGDHNTYTFRIRLNQPLGNQEDYCGGCCVGIVSEAELAIMGDILATVKVFRNIPFWNNHNWVVTALRALRDSGFCIHREEAPCYGDLQDIMLYEL</sequence>
<evidence type="ECO:0000313" key="2">
    <source>
        <dbReference type="Proteomes" id="UP000714275"/>
    </source>
</evidence>
<dbReference type="InterPro" id="IPR046670">
    <property type="entry name" value="DUF6540"/>
</dbReference>
<name>A0A9P6ZHS3_9AGAM</name>
<feature type="non-terminal residue" evidence="1">
    <location>
        <position position="1"/>
    </location>
</feature>
<dbReference type="Proteomes" id="UP000714275">
    <property type="component" value="Unassembled WGS sequence"/>
</dbReference>
<dbReference type="EMBL" id="JABBWD010000092">
    <property type="protein sequence ID" value="KAG1766848.1"/>
    <property type="molecule type" value="Genomic_DNA"/>
</dbReference>
<organism evidence="1 2">
    <name type="scientific">Suillus placidus</name>
    <dbReference type="NCBI Taxonomy" id="48579"/>
    <lineage>
        <taxon>Eukaryota</taxon>
        <taxon>Fungi</taxon>
        <taxon>Dikarya</taxon>
        <taxon>Basidiomycota</taxon>
        <taxon>Agaricomycotina</taxon>
        <taxon>Agaricomycetes</taxon>
        <taxon>Agaricomycetidae</taxon>
        <taxon>Boletales</taxon>
        <taxon>Suillineae</taxon>
        <taxon>Suillaceae</taxon>
        <taxon>Suillus</taxon>
    </lineage>
</organism>
<accession>A0A9P6ZHS3</accession>
<protein>
    <submittedName>
        <fullName evidence="1">Uncharacterized protein</fullName>
    </submittedName>
</protein>